<sequence>MFLEISKRVKEINLVDLLRRCFRVTIFPFLPKSSYLQKLVTTTIDEAQEINVSISSSGT</sequence>
<name>A0AAX6F300_IRIPA</name>
<dbReference type="EMBL" id="JANAVB010042420">
    <property type="protein sequence ID" value="KAJ6794265.1"/>
    <property type="molecule type" value="Genomic_DNA"/>
</dbReference>
<gene>
    <name evidence="2" type="ORF">M6B38_156780</name>
    <name evidence="1" type="ORF">M6B38_231655</name>
</gene>
<reference evidence="2" key="2">
    <citation type="submission" date="2023-04" db="EMBL/GenBank/DDBJ databases">
        <authorList>
            <person name="Bruccoleri R.E."/>
            <person name="Oakeley E.J."/>
            <person name="Faust A.-M."/>
            <person name="Dessus-Babus S."/>
            <person name="Altorfer M."/>
            <person name="Burckhardt D."/>
            <person name="Oertli M."/>
            <person name="Naumann U."/>
            <person name="Petersen F."/>
            <person name="Wong J."/>
        </authorList>
    </citation>
    <scope>NUCLEOTIDE SEQUENCE</scope>
    <source>
        <strain evidence="2">GSM-AAB239-AS_SAM_17_03QT</strain>
        <tissue evidence="2">Leaf</tissue>
    </source>
</reference>
<accession>A0AAX6F300</accession>
<evidence type="ECO:0000313" key="1">
    <source>
        <dbReference type="EMBL" id="KAJ6794265.1"/>
    </source>
</evidence>
<dbReference type="EMBL" id="JANAVB010032320">
    <property type="protein sequence ID" value="KAJ6810518.1"/>
    <property type="molecule type" value="Genomic_DNA"/>
</dbReference>
<comment type="caution">
    <text evidence="2">The sequence shown here is derived from an EMBL/GenBank/DDBJ whole genome shotgun (WGS) entry which is preliminary data.</text>
</comment>
<reference evidence="2" key="1">
    <citation type="journal article" date="2023" name="GigaByte">
        <title>Genome assembly of the bearded iris, Iris pallida Lam.</title>
        <authorList>
            <person name="Bruccoleri R.E."/>
            <person name="Oakeley E.J."/>
            <person name="Faust A.M.E."/>
            <person name="Altorfer M."/>
            <person name="Dessus-Babus S."/>
            <person name="Burckhardt D."/>
            <person name="Oertli M."/>
            <person name="Naumann U."/>
            <person name="Petersen F."/>
            <person name="Wong J."/>
        </authorList>
    </citation>
    <scope>NUCLEOTIDE SEQUENCE</scope>
    <source>
        <strain evidence="2">GSM-AAB239-AS_SAM_17_03QT</strain>
    </source>
</reference>
<proteinExistence type="predicted"/>
<evidence type="ECO:0000313" key="3">
    <source>
        <dbReference type="Proteomes" id="UP001140949"/>
    </source>
</evidence>
<keyword evidence="3" id="KW-1185">Reference proteome</keyword>
<evidence type="ECO:0000313" key="2">
    <source>
        <dbReference type="EMBL" id="KAJ6810518.1"/>
    </source>
</evidence>
<organism evidence="2 3">
    <name type="scientific">Iris pallida</name>
    <name type="common">Sweet iris</name>
    <dbReference type="NCBI Taxonomy" id="29817"/>
    <lineage>
        <taxon>Eukaryota</taxon>
        <taxon>Viridiplantae</taxon>
        <taxon>Streptophyta</taxon>
        <taxon>Embryophyta</taxon>
        <taxon>Tracheophyta</taxon>
        <taxon>Spermatophyta</taxon>
        <taxon>Magnoliopsida</taxon>
        <taxon>Liliopsida</taxon>
        <taxon>Asparagales</taxon>
        <taxon>Iridaceae</taxon>
        <taxon>Iridoideae</taxon>
        <taxon>Irideae</taxon>
        <taxon>Iris</taxon>
    </lineage>
</organism>
<dbReference type="AlphaFoldDB" id="A0AAX6F300"/>
<dbReference type="Proteomes" id="UP001140949">
    <property type="component" value="Unassembled WGS sequence"/>
</dbReference>
<protein>
    <submittedName>
        <fullName evidence="2">BTB/POZ domain-containing protein NPY2-like</fullName>
    </submittedName>
</protein>